<dbReference type="PROSITE" id="PS00012">
    <property type="entry name" value="PHOSPHOPANTETHEINE"/>
    <property type="match status" value="1"/>
</dbReference>
<feature type="active site" description="Proton donor; for dehydratase activity" evidence="4">
    <location>
        <position position="1516"/>
    </location>
</feature>
<dbReference type="InterPro" id="IPR006162">
    <property type="entry name" value="Ppantetheine_attach_site"/>
</dbReference>
<organism evidence="9 10">
    <name type="scientific">Geosmithia morbida</name>
    <dbReference type="NCBI Taxonomy" id="1094350"/>
    <lineage>
        <taxon>Eukaryota</taxon>
        <taxon>Fungi</taxon>
        <taxon>Dikarya</taxon>
        <taxon>Ascomycota</taxon>
        <taxon>Pezizomycotina</taxon>
        <taxon>Sordariomycetes</taxon>
        <taxon>Hypocreomycetidae</taxon>
        <taxon>Hypocreales</taxon>
        <taxon>Bionectriaceae</taxon>
        <taxon>Geosmithia</taxon>
    </lineage>
</organism>
<dbReference type="InterPro" id="IPR016036">
    <property type="entry name" value="Malonyl_transacylase_ACP-bd"/>
</dbReference>
<evidence type="ECO:0000256" key="1">
    <source>
        <dbReference type="ARBA" id="ARBA00022450"/>
    </source>
</evidence>
<comment type="caution">
    <text evidence="9">The sequence shown here is derived from an EMBL/GenBank/DDBJ whole genome shotgun (WGS) entry which is preliminary data.</text>
</comment>
<dbReference type="Pfam" id="PF22621">
    <property type="entry name" value="CurL-like_PKS_C"/>
    <property type="match status" value="1"/>
</dbReference>
<protein>
    <recommendedName>
        <fullName evidence="11">Polyketide synthase</fullName>
    </recommendedName>
</protein>
<feature type="region of interest" description="Disordered" evidence="5">
    <location>
        <begin position="1611"/>
        <end position="1656"/>
    </location>
</feature>
<keyword evidence="3" id="KW-0808">Transferase</keyword>
<feature type="domain" description="Carrier" evidence="6">
    <location>
        <begin position="1653"/>
        <end position="1730"/>
    </location>
</feature>
<dbReference type="InterPro" id="IPR020841">
    <property type="entry name" value="PKS_Beta-ketoAc_synthase_dom"/>
</dbReference>
<evidence type="ECO:0000256" key="4">
    <source>
        <dbReference type="PROSITE-ProRule" id="PRU01363"/>
    </source>
</evidence>
<dbReference type="Proteomes" id="UP000749293">
    <property type="component" value="Unassembled WGS sequence"/>
</dbReference>
<dbReference type="InterPro" id="IPR036736">
    <property type="entry name" value="ACP-like_sf"/>
</dbReference>
<dbReference type="RefSeq" id="XP_035320105.1">
    <property type="nucleotide sequence ID" value="XM_035463841.1"/>
</dbReference>
<dbReference type="Pfam" id="PF00109">
    <property type="entry name" value="ketoacyl-synt"/>
    <property type="match status" value="1"/>
</dbReference>
<evidence type="ECO:0000259" key="6">
    <source>
        <dbReference type="PROSITE" id="PS50075"/>
    </source>
</evidence>
<dbReference type="InterPro" id="IPR049900">
    <property type="entry name" value="PKS_mFAS_DH"/>
</dbReference>
<evidence type="ECO:0000259" key="8">
    <source>
        <dbReference type="PROSITE" id="PS52019"/>
    </source>
</evidence>
<dbReference type="Pfam" id="PF02801">
    <property type="entry name" value="Ketoacyl-synt_C"/>
    <property type="match status" value="1"/>
</dbReference>
<feature type="domain" description="PKS/mFAS DH" evidence="8">
    <location>
        <begin position="1297"/>
        <end position="1605"/>
    </location>
</feature>
<dbReference type="Pfam" id="PF16073">
    <property type="entry name" value="SAT"/>
    <property type="match status" value="1"/>
</dbReference>
<dbReference type="GO" id="GO:0004312">
    <property type="term" value="F:fatty acid synthase activity"/>
    <property type="evidence" value="ECO:0007669"/>
    <property type="project" value="TreeGrafter"/>
</dbReference>
<evidence type="ECO:0000256" key="3">
    <source>
        <dbReference type="ARBA" id="ARBA00022679"/>
    </source>
</evidence>
<dbReference type="InterPro" id="IPR032088">
    <property type="entry name" value="SAT"/>
</dbReference>
<dbReference type="SUPFAM" id="SSF53901">
    <property type="entry name" value="Thiolase-like"/>
    <property type="match status" value="1"/>
</dbReference>
<dbReference type="SUPFAM" id="SSF47336">
    <property type="entry name" value="ACP-like"/>
    <property type="match status" value="1"/>
</dbReference>
<dbReference type="SUPFAM" id="SSF53474">
    <property type="entry name" value="alpha/beta-Hydrolases"/>
    <property type="match status" value="1"/>
</dbReference>
<feature type="region of interest" description="Disordered" evidence="5">
    <location>
        <begin position="1733"/>
        <end position="1767"/>
    </location>
</feature>
<dbReference type="OrthoDB" id="329835at2759"/>
<dbReference type="SMART" id="SM00823">
    <property type="entry name" value="PKS_PP"/>
    <property type="match status" value="1"/>
</dbReference>
<dbReference type="InterPro" id="IPR029058">
    <property type="entry name" value="AB_hydrolase_fold"/>
</dbReference>
<dbReference type="FunFam" id="3.40.50.1820:FF:000116">
    <property type="entry name" value="Sterigmatocystin biosynthesis polyketide synthase"/>
    <property type="match status" value="1"/>
</dbReference>
<dbReference type="PANTHER" id="PTHR43775:SF45">
    <property type="entry name" value="CONIDIAL PIGMENT POLYKETIDE SYNTHASE ALB1"/>
    <property type="match status" value="1"/>
</dbReference>
<dbReference type="InterPro" id="IPR009081">
    <property type="entry name" value="PP-bd_ACP"/>
</dbReference>
<dbReference type="Pfam" id="PF00975">
    <property type="entry name" value="Thioesterase"/>
    <property type="match status" value="1"/>
</dbReference>
<feature type="compositionally biased region" description="Polar residues" evidence="5">
    <location>
        <begin position="1611"/>
        <end position="1639"/>
    </location>
</feature>
<feature type="compositionally biased region" description="Polar residues" evidence="5">
    <location>
        <begin position="1734"/>
        <end position="1762"/>
    </location>
</feature>
<dbReference type="PROSITE" id="PS52004">
    <property type="entry name" value="KS3_2"/>
    <property type="match status" value="1"/>
</dbReference>
<keyword evidence="10" id="KW-1185">Reference proteome</keyword>
<proteinExistence type="predicted"/>
<dbReference type="InterPro" id="IPR014043">
    <property type="entry name" value="Acyl_transferase_dom"/>
</dbReference>
<dbReference type="InterPro" id="IPR050091">
    <property type="entry name" value="PKS_NRPS_Biosynth_Enz"/>
</dbReference>
<accession>A0A9P4YTK0</accession>
<evidence type="ECO:0000256" key="5">
    <source>
        <dbReference type="SAM" id="MobiDB-lite"/>
    </source>
</evidence>
<dbReference type="Pfam" id="PF00550">
    <property type="entry name" value="PP-binding"/>
    <property type="match status" value="1"/>
</dbReference>
<dbReference type="SMART" id="SM00825">
    <property type="entry name" value="PKS_KS"/>
    <property type="match status" value="1"/>
</dbReference>
<feature type="domain" description="Ketosynthase family 3 (KS3)" evidence="7">
    <location>
        <begin position="372"/>
        <end position="803"/>
    </location>
</feature>
<dbReference type="GO" id="GO:0031177">
    <property type="term" value="F:phosphopantetheine binding"/>
    <property type="evidence" value="ECO:0007669"/>
    <property type="project" value="InterPro"/>
</dbReference>
<dbReference type="Gene3D" id="3.30.70.3290">
    <property type="match status" value="1"/>
</dbReference>
<evidence type="ECO:0000259" key="7">
    <source>
        <dbReference type="PROSITE" id="PS52004"/>
    </source>
</evidence>
<evidence type="ECO:0008006" key="11">
    <source>
        <dbReference type="Google" id="ProtNLM"/>
    </source>
</evidence>
<dbReference type="SMART" id="SM00827">
    <property type="entry name" value="PKS_AT"/>
    <property type="match status" value="1"/>
</dbReference>
<gene>
    <name evidence="9" type="ORF">GMORB2_1860</name>
</gene>
<dbReference type="InterPro" id="IPR049551">
    <property type="entry name" value="PKS_DH_C"/>
</dbReference>
<dbReference type="GO" id="GO:0044550">
    <property type="term" value="P:secondary metabolite biosynthetic process"/>
    <property type="evidence" value="ECO:0007669"/>
    <property type="project" value="TreeGrafter"/>
</dbReference>
<dbReference type="Gene3D" id="3.40.366.10">
    <property type="entry name" value="Malonyl-Coenzyme A Acyl Carrier Protein, domain 2"/>
    <property type="match status" value="2"/>
</dbReference>
<dbReference type="InterPro" id="IPR014030">
    <property type="entry name" value="Ketoacyl_synth_N"/>
</dbReference>
<dbReference type="GO" id="GO:0006633">
    <property type="term" value="P:fatty acid biosynthetic process"/>
    <property type="evidence" value="ECO:0007669"/>
    <property type="project" value="TreeGrafter"/>
</dbReference>
<dbReference type="InterPro" id="IPR001227">
    <property type="entry name" value="Ac_transferase_dom_sf"/>
</dbReference>
<dbReference type="CDD" id="cd00833">
    <property type="entry name" value="PKS"/>
    <property type="match status" value="1"/>
</dbReference>
<name>A0A9P4YTK0_9HYPO</name>
<feature type="active site" description="Proton acceptor; for dehydratase activity" evidence="4">
    <location>
        <position position="1329"/>
    </location>
</feature>
<dbReference type="Gene3D" id="3.40.50.1820">
    <property type="entry name" value="alpha/beta hydrolase"/>
    <property type="match status" value="1"/>
</dbReference>
<dbReference type="EMBL" id="JAANYQ010000012">
    <property type="protein sequence ID" value="KAF4121453.1"/>
    <property type="molecule type" value="Genomic_DNA"/>
</dbReference>
<dbReference type="Gene3D" id="3.10.129.110">
    <property type="entry name" value="Polyketide synthase dehydratase"/>
    <property type="match status" value="1"/>
</dbReference>
<dbReference type="PANTHER" id="PTHR43775">
    <property type="entry name" value="FATTY ACID SYNTHASE"/>
    <property type="match status" value="1"/>
</dbReference>
<dbReference type="Pfam" id="PF14765">
    <property type="entry name" value="PS-DH"/>
    <property type="match status" value="1"/>
</dbReference>
<dbReference type="SUPFAM" id="SSF55048">
    <property type="entry name" value="Probable ACP-binding domain of malonyl-CoA ACP transacylase"/>
    <property type="match status" value="1"/>
</dbReference>
<evidence type="ECO:0000313" key="10">
    <source>
        <dbReference type="Proteomes" id="UP000749293"/>
    </source>
</evidence>
<evidence type="ECO:0000256" key="2">
    <source>
        <dbReference type="ARBA" id="ARBA00022553"/>
    </source>
</evidence>
<dbReference type="PROSITE" id="PS52019">
    <property type="entry name" value="PKS_MFAS_DH"/>
    <property type="match status" value="1"/>
</dbReference>
<evidence type="ECO:0000313" key="9">
    <source>
        <dbReference type="EMBL" id="KAF4121453.1"/>
    </source>
</evidence>
<keyword evidence="2" id="KW-0597">Phosphoprotein</keyword>
<dbReference type="Pfam" id="PF00698">
    <property type="entry name" value="Acyl_transf_1"/>
    <property type="match status" value="1"/>
</dbReference>
<dbReference type="SUPFAM" id="SSF52151">
    <property type="entry name" value="FabD/lysophospholipase-like"/>
    <property type="match status" value="1"/>
</dbReference>
<keyword evidence="1" id="KW-0596">Phosphopantetheine</keyword>
<sequence>MSKCVYVFGDQSSPVLDKLDGLLRIKDNALLASFLNEAFLIISRETRSLPSADRVSVAQSESPSLLIEAVRRGTTHATLESSFLCIYEIGYYIDSLSRSQRQHPPPCPSLVLGICTGAIAAASVSCSVNVFEISRLGLQAVTVAFRTGFHVGKRAELLGYPTASSWSMIVSLDDENLVTQVLERISADEGLPATSRPYISAVGTGCTTISGPPAILESLRSLDAFSGKKLYPAPIYGPYHCSSEFTDSDLGGILEDVLRGIQFLDNKSLVPLVSCFSGEAEEDSRFGALLEKVVKSALVEQVRMDRVAESLLRFGSGGDTTIIPINTQAAWGLANRLSQQGASTRIAGTSEDLEKNESTAHSFYPTVAPGDERKIAIVGFSGRFPEADDLEEFWDLLARGRDVHKPVPEERFSRDHYDPTGQRKNTSQVQYGCWLKSPGYFDTQFFHLSPKEAMQTDPMQRLALLTAYEALEMGGIVPDRSPSTKRHRVGVFYGASSTDWGEVNSSQDVDTYYIPGANRAFIPGRVNYFFKFSGPSIAVDTACSSSLAATNIAITALVNGECDTAVAGGTNVLTNPDNFAGLDRGHFLSRTGNCKPFDDSADGYCRADGVGTLILKRLPDAVADKDPIFGVILGALTNHSAESVSITRPLANAQEYLFKQLLANTGIRPHDVSYVEMHGTGTQAGDAVEMSSVLSSFAPDYSRPQDKSLYLGTVKANIGHSEAASGVLSVIKVLLMMQKNRIPPHCGIKSNINHSFPTDLDLRGVKIALDDEVEWPRPADGRRRVLVNNFSAAGGNSSILLEDGPADTRVGCDHDQVTDLREEHIVVVSARSNKALEENLRALKAFIANPPPPGGDLLSQLSYTTTARRIHHNRRMAFVASNLKDLQGCLSAAVEVAAEVKAVPAVLPKVGFLFTGQGVQESGMAKAYFQNFSSFRSDIHEFDSIAKAQGFPSVLPLVEGKISVEDLSAVVVQLGTCIIQMALSRFWINLGIRPQYVVGHSLGEFAALQVSGVLSINDTIYLCGQRASLLEETCTANTHGMVAVRATAEALREYLPGTLVEVSCINDIQDTVLSGSNADIVSFCDKIKEKGFKYHRLEVPFAFHSSQVDPALDKLEKLASHVEFCGPAVPMVSTLLSKVITTGGVVGPQYIRRHCRETVNFLGAIREAQAEGLMSQGGMCIEIGTHPILTRMVNSIVGQGLQCYASLRRKENIFKTLASSLSSIHLAGLPVVWDEYHRDFPSSHKSLTLPRYSWQLANHWIQYKNWCLNKGDDPLPGTGSADYSVKEEKTRLSDAVHEIIQKDFGDKKSSIVMQSDMNDPTLRKVMQQHVVVGLAMSPSTFYADVAFTLASYMIENHGGDIATYLPCVNNMLLERPLLFDEHAECQFFRASMDIDWESMSGTMRLYKVDSDGEETALQATCDVSIEDPKTNAEIWKSRLYLVERSISQLTQGPSNGSTHVMGSGMLYKLFSAAVEYGPDFHGIRKVWFDSRALEATADVIVAPTGGNFVLDSFCLDSVGHLSGFIMNCADSLDLDGNVYINHGWRSLTLVETLQCNVHYQCHVKMHPVGSDDSMYVGDVYILRDGKIIGVFSGLTFQKYVRKVLEMIMPNRSASKPKSTHPNIGASASRSNAQQHTVTGLESYKKGRPAASPSSSNPLLQKALKIVADEIGVEHTQLADSAVLTELGVDSLMSLTILGTFREELYIDIASPDFYGCATVRDLKDLVNGILGITDESTPNSSSDSDYKASLTTPTTDYSNPSSPDAMHEEEFLVSPRVPPSGSSVLQGTVHCPKTLFLFPDGSGSATSYRDLPHIAHDLRVIGLDSPYLKSPKDFTCGIHDITDSYLDEIRRRQPQGPYYFGGWSAGGVSAFDAAWRLAREGEVVERLVLIDSPNPTGQAVIPKSMYDFLQKQGLFGSPEAGSSAEPPEWLYQHFDACVKALHRYDPRPFEQESPKTTMIWARDGVCKSPDMPRPEAGPGDSHAMDWLLENRNDFGPNGWERLINVKNINTISIEDANHFSLVRQPAASRLCPIISEALELDPAQ</sequence>
<feature type="region of interest" description="C-terminal hotdog fold" evidence="4">
    <location>
        <begin position="1457"/>
        <end position="1605"/>
    </location>
</feature>
<reference evidence="9" key="1">
    <citation type="submission" date="2020-03" db="EMBL/GenBank/DDBJ databases">
        <title>Site-based positive gene gene selection in Geosmithia morbida across the United States reveals a broad range of putative effectors and factors for local host and environmental adapation.</title>
        <authorList>
            <person name="Onufrak A."/>
            <person name="Murdoch R.W."/>
            <person name="Gazis R."/>
            <person name="Huff M."/>
            <person name="Staton M."/>
            <person name="Klingeman W."/>
            <person name="Hadziabdic D."/>
        </authorList>
    </citation>
    <scope>NUCLEOTIDE SEQUENCE</scope>
    <source>
        <strain evidence="9">1262</strain>
    </source>
</reference>
<dbReference type="InterPro" id="IPR001031">
    <property type="entry name" value="Thioesterase"/>
</dbReference>
<dbReference type="Gene3D" id="3.40.47.10">
    <property type="match status" value="1"/>
</dbReference>
<dbReference type="InterPro" id="IPR016039">
    <property type="entry name" value="Thiolase-like"/>
</dbReference>
<dbReference type="PROSITE" id="PS50075">
    <property type="entry name" value="CARRIER"/>
    <property type="match status" value="1"/>
</dbReference>
<dbReference type="InterPro" id="IPR030918">
    <property type="entry name" value="PT_fungal_PKS"/>
</dbReference>
<dbReference type="NCBIfam" id="TIGR04532">
    <property type="entry name" value="PT_fungal_PKS"/>
    <property type="match status" value="1"/>
</dbReference>
<dbReference type="Gene3D" id="1.10.1200.10">
    <property type="entry name" value="ACP-like"/>
    <property type="match status" value="1"/>
</dbReference>
<dbReference type="InterPro" id="IPR014031">
    <property type="entry name" value="Ketoacyl_synth_C"/>
</dbReference>
<feature type="region of interest" description="N-terminal hotdog fold" evidence="4">
    <location>
        <begin position="1297"/>
        <end position="1432"/>
    </location>
</feature>
<dbReference type="InterPro" id="IPR020806">
    <property type="entry name" value="PKS_PP-bd"/>
</dbReference>
<dbReference type="GeneID" id="55968090"/>
<dbReference type="InterPro" id="IPR016035">
    <property type="entry name" value="Acyl_Trfase/lysoPLipase"/>
</dbReference>
<dbReference type="InterPro" id="IPR042104">
    <property type="entry name" value="PKS_dehydratase_sf"/>
</dbReference>